<dbReference type="GO" id="GO:0016616">
    <property type="term" value="F:oxidoreductase activity, acting on the CH-OH group of donors, NAD or NADP as acceptor"/>
    <property type="evidence" value="ECO:0007669"/>
    <property type="project" value="InterPro"/>
</dbReference>
<comment type="caution">
    <text evidence="4">The sequence shown here is derived from an EMBL/GenBank/DDBJ whole genome shotgun (WGS) entry which is preliminary data.</text>
</comment>
<dbReference type="InterPro" id="IPR002225">
    <property type="entry name" value="3Beta_OHSteriod_DH/Estase"/>
</dbReference>
<feature type="domain" description="3-beta hydroxysteroid dehydrogenase/isomerase" evidence="3">
    <location>
        <begin position="29"/>
        <end position="238"/>
    </location>
</feature>
<dbReference type="EMBL" id="PVNE01000014">
    <property type="protein sequence ID" value="PRX40315.1"/>
    <property type="molecule type" value="Genomic_DNA"/>
</dbReference>
<comment type="similarity">
    <text evidence="1">Belongs to the 3-beta-HSD family.</text>
</comment>
<protein>
    <submittedName>
        <fullName evidence="4">Nucleoside-diphosphate-sugar epimerase</fullName>
    </submittedName>
</protein>
<dbReference type="AlphaFoldDB" id="A0A2T0LDY8"/>
<evidence type="ECO:0000313" key="5">
    <source>
        <dbReference type="Proteomes" id="UP000237797"/>
    </source>
</evidence>
<organism evidence="4 5">
    <name type="scientific">Planifilum fimeticola</name>
    <dbReference type="NCBI Taxonomy" id="201975"/>
    <lineage>
        <taxon>Bacteria</taxon>
        <taxon>Bacillati</taxon>
        <taxon>Bacillota</taxon>
        <taxon>Bacilli</taxon>
        <taxon>Bacillales</taxon>
        <taxon>Thermoactinomycetaceae</taxon>
        <taxon>Planifilum</taxon>
    </lineage>
</organism>
<gene>
    <name evidence="4" type="ORF">CLV97_1143</name>
</gene>
<dbReference type="PANTHER" id="PTHR43245:SF51">
    <property type="entry name" value="SHORT CHAIN DEHYDROGENASE_REDUCTASE FAMILY 42E, MEMBER 2"/>
    <property type="match status" value="1"/>
</dbReference>
<accession>A0A2T0LDY8</accession>
<dbReference type="InterPro" id="IPR050177">
    <property type="entry name" value="Lipid_A_modif_metabolic_enz"/>
</dbReference>
<evidence type="ECO:0000259" key="3">
    <source>
        <dbReference type="Pfam" id="PF01073"/>
    </source>
</evidence>
<name>A0A2T0LDY8_9BACL</name>
<reference evidence="4 5" key="1">
    <citation type="submission" date="2018-03" db="EMBL/GenBank/DDBJ databases">
        <title>Genomic Encyclopedia of Archaeal and Bacterial Type Strains, Phase II (KMG-II): from individual species to whole genera.</title>
        <authorList>
            <person name="Goeker M."/>
        </authorList>
    </citation>
    <scope>NUCLEOTIDE SEQUENCE [LARGE SCALE GENOMIC DNA]</scope>
    <source>
        <strain evidence="4 5">DSM 44946</strain>
    </source>
</reference>
<keyword evidence="2" id="KW-0560">Oxidoreductase</keyword>
<dbReference type="GO" id="GO:0006694">
    <property type="term" value="P:steroid biosynthetic process"/>
    <property type="evidence" value="ECO:0007669"/>
    <property type="project" value="InterPro"/>
</dbReference>
<dbReference type="Gene3D" id="3.40.50.720">
    <property type="entry name" value="NAD(P)-binding Rossmann-like Domain"/>
    <property type="match status" value="1"/>
</dbReference>
<dbReference type="PANTHER" id="PTHR43245">
    <property type="entry name" value="BIFUNCTIONAL POLYMYXIN RESISTANCE PROTEIN ARNA"/>
    <property type="match status" value="1"/>
</dbReference>
<sequence>MARRLRQSGREVTVFGRNEAVGAELEREGIRFVRGRLQDPESVMAACEGQEVVFHCGALSSPWGRYRDFYESNVIGTKHVIEACFKHRVRRLVHVSTPSLLFRYNEGLDVSEEAPLPKRFANHYAKTKFLAEQLADRAFRDGLPVITIRPRALFGPGDTTIIPRLIEANRRRFIPLMKEGKVWVDLTYVENAVDALLLCETAPESCLGRKYHITNGEPVLLIDVLRRLFEKLGLPLRAKPVSYRTAFYAAWAMEGIARCIPRMKEPPFTRYTVSVLGKSQTLNIDRARRELGYAPRISVDEGVDRYVEWYRNQGEI</sequence>
<proteinExistence type="inferred from homology"/>
<evidence type="ECO:0000313" key="4">
    <source>
        <dbReference type="EMBL" id="PRX40315.1"/>
    </source>
</evidence>
<evidence type="ECO:0000256" key="2">
    <source>
        <dbReference type="ARBA" id="ARBA00023002"/>
    </source>
</evidence>
<dbReference type="Pfam" id="PF01073">
    <property type="entry name" value="3Beta_HSD"/>
    <property type="match status" value="1"/>
</dbReference>
<dbReference type="Proteomes" id="UP000237797">
    <property type="component" value="Unassembled WGS sequence"/>
</dbReference>
<evidence type="ECO:0000256" key="1">
    <source>
        <dbReference type="ARBA" id="ARBA00009219"/>
    </source>
</evidence>
<dbReference type="SUPFAM" id="SSF51735">
    <property type="entry name" value="NAD(P)-binding Rossmann-fold domains"/>
    <property type="match status" value="1"/>
</dbReference>
<dbReference type="InterPro" id="IPR036291">
    <property type="entry name" value="NAD(P)-bd_dom_sf"/>
</dbReference>
<keyword evidence="5" id="KW-1185">Reference proteome</keyword>